<feature type="non-terminal residue" evidence="1">
    <location>
        <position position="133"/>
    </location>
</feature>
<organism evidence="1">
    <name type="scientific">uncultured Lawsonia sp</name>
    <dbReference type="NCBI Taxonomy" id="1434696"/>
    <lineage>
        <taxon>Bacteria</taxon>
        <taxon>Pseudomonadati</taxon>
        <taxon>Thermodesulfobacteriota</taxon>
        <taxon>Desulfovibrionia</taxon>
        <taxon>Desulfovibrionales</taxon>
        <taxon>Desulfovibrionaceae</taxon>
        <taxon>Lawsonia</taxon>
        <taxon>environmental samples</taxon>
    </lineage>
</organism>
<dbReference type="AlphaFoldDB" id="A0A060C7L1"/>
<reference evidence="1" key="1">
    <citation type="journal article" date="2013" name="Environ. Microbiol.">
        <title>Seasonally variable intestinal metagenomes of the red palm weevil (Rhynchophorus ferrugineus).</title>
        <authorList>
            <person name="Jia S."/>
            <person name="Zhang X."/>
            <person name="Zhang G."/>
            <person name="Yin A."/>
            <person name="Zhang S."/>
            <person name="Li F."/>
            <person name="Wang L."/>
            <person name="Zhao D."/>
            <person name="Yun Q."/>
            <person name="Tala"/>
            <person name="Wang J."/>
            <person name="Sun G."/>
            <person name="Baabdullah M."/>
            <person name="Yu X."/>
            <person name="Hu S."/>
            <person name="Al-Mssallem I.S."/>
            <person name="Yu J."/>
        </authorList>
    </citation>
    <scope>NUCLEOTIDE SEQUENCE</scope>
</reference>
<dbReference type="EMBL" id="KF121710">
    <property type="protein sequence ID" value="AIA89000.1"/>
    <property type="molecule type" value="Genomic_DNA"/>
</dbReference>
<protein>
    <submittedName>
        <fullName evidence="1">CAZy families GT2 protein</fullName>
    </submittedName>
</protein>
<accession>A0A060C7L1</accession>
<dbReference type="Gene3D" id="3.90.550.10">
    <property type="entry name" value="Spore Coat Polysaccharide Biosynthesis Protein SpsA, Chain A"/>
    <property type="match status" value="1"/>
</dbReference>
<proteinExistence type="predicted"/>
<name>A0A060C7L1_9BACT</name>
<dbReference type="InterPro" id="IPR029044">
    <property type="entry name" value="Nucleotide-diphossugar_trans"/>
</dbReference>
<dbReference type="SUPFAM" id="SSF53448">
    <property type="entry name" value="Nucleotide-diphospho-sugar transferases"/>
    <property type="match status" value="1"/>
</dbReference>
<dbReference type="PANTHER" id="PTHR43179:SF7">
    <property type="entry name" value="RHAMNOSYLTRANSFERASE WBBL"/>
    <property type="match status" value="1"/>
</dbReference>
<sequence>FLIFLNNDTEPLPGWYQPLLDDFAAWPDIAATGPLLLYPKSEPFGYTVQHLGVRISPFMSVGHLYEGIPAESPLAQKRRFFQVITAACMVMRRSVFMEVGLFDEHYINGFEDVDLCARLSHQGYRMTVNPEAR</sequence>
<dbReference type="PANTHER" id="PTHR43179">
    <property type="entry name" value="RHAMNOSYLTRANSFERASE WBBL"/>
    <property type="match status" value="1"/>
</dbReference>
<evidence type="ECO:0000313" key="1">
    <source>
        <dbReference type="EMBL" id="AIA89000.1"/>
    </source>
</evidence>
<feature type="non-terminal residue" evidence="1">
    <location>
        <position position="1"/>
    </location>
</feature>